<organism evidence="1 2">
    <name type="scientific">Pristionchus entomophagus</name>
    <dbReference type="NCBI Taxonomy" id="358040"/>
    <lineage>
        <taxon>Eukaryota</taxon>
        <taxon>Metazoa</taxon>
        <taxon>Ecdysozoa</taxon>
        <taxon>Nematoda</taxon>
        <taxon>Chromadorea</taxon>
        <taxon>Rhabditida</taxon>
        <taxon>Rhabditina</taxon>
        <taxon>Diplogasteromorpha</taxon>
        <taxon>Diplogasteroidea</taxon>
        <taxon>Neodiplogasteridae</taxon>
        <taxon>Pristionchus</taxon>
    </lineage>
</organism>
<sequence>KEKNRSSAYIKQLTCPHLVHLNLPSIRLLDPVPRASHRIPSSKPCALLFSSRAVYCLSKQLFMPGSESEPSGTRDPFSTSTTVRDSFLAMHAL</sequence>
<keyword evidence="2" id="KW-1185">Reference proteome</keyword>
<evidence type="ECO:0000313" key="1">
    <source>
        <dbReference type="EMBL" id="GMS87562.1"/>
    </source>
</evidence>
<dbReference type="AlphaFoldDB" id="A0AAV5SXQ4"/>
<reference evidence="1" key="1">
    <citation type="submission" date="2023-10" db="EMBL/GenBank/DDBJ databases">
        <title>Genome assembly of Pristionchus species.</title>
        <authorList>
            <person name="Yoshida K."/>
            <person name="Sommer R.J."/>
        </authorList>
    </citation>
    <scope>NUCLEOTIDE SEQUENCE</scope>
    <source>
        <strain evidence="1">RS0144</strain>
    </source>
</reference>
<proteinExistence type="predicted"/>
<evidence type="ECO:0008006" key="3">
    <source>
        <dbReference type="Google" id="ProtNLM"/>
    </source>
</evidence>
<protein>
    <recommendedName>
        <fullName evidence="3">Ribosomal protein</fullName>
    </recommendedName>
</protein>
<gene>
    <name evidence="1" type="ORF">PENTCL1PPCAC_9737</name>
</gene>
<name>A0AAV5SXQ4_9BILA</name>
<dbReference type="EMBL" id="BTSX01000003">
    <property type="protein sequence ID" value="GMS87562.1"/>
    <property type="molecule type" value="Genomic_DNA"/>
</dbReference>
<accession>A0AAV5SXQ4</accession>
<evidence type="ECO:0000313" key="2">
    <source>
        <dbReference type="Proteomes" id="UP001432027"/>
    </source>
</evidence>
<dbReference type="Proteomes" id="UP001432027">
    <property type="component" value="Unassembled WGS sequence"/>
</dbReference>
<comment type="caution">
    <text evidence="1">The sequence shown here is derived from an EMBL/GenBank/DDBJ whole genome shotgun (WGS) entry which is preliminary data.</text>
</comment>
<feature type="non-terminal residue" evidence="1">
    <location>
        <position position="1"/>
    </location>
</feature>